<dbReference type="GO" id="GO:0016874">
    <property type="term" value="F:ligase activity"/>
    <property type="evidence" value="ECO:0007669"/>
    <property type="project" value="UniProtKB-KW"/>
</dbReference>
<dbReference type="EMBL" id="JAVALS010000005">
    <property type="protein sequence ID" value="MDP5227451.1"/>
    <property type="molecule type" value="Genomic_DNA"/>
</dbReference>
<comment type="caution">
    <text evidence="1">The sequence shown here is derived from an EMBL/GenBank/DDBJ whole genome shotgun (WGS) entry which is preliminary data.</text>
</comment>
<evidence type="ECO:0000313" key="2">
    <source>
        <dbReference type="Proteomes" id="UP001232725"/>
    </source>
</evidence>
<dbReference type="SUPFAM" id="SSF55144">
    <property type="entry name" value="LigT-like"/>
    <property type="match status" value="1"/>
</dbReference>
<reference evidence="1 2" key="1">
    <citation type="submission" date="2023-08" db="EMBL/GenBank/DDBJ databases">
        <title>Arthrobacter horti sp. nov., isolated from forest soil.</title>
        <authorList>
            <person name="Park M."/>
        </authorList>
    </citation>
    <scope>NUCLEOTIDE SEQUENCE [LARGE SCALE GENOMIC DNA]</scope>
    <source>
        <strain evidence="1 2">YJM1</strain>
    </source>
</reference>
<accession>A0ABT9IPF1</accession>
<name>A0ABT9IPF1_9MICC</name>
<dbReference type="InterPro" id="IPR009097">
    <property type="entry name" value="Cyclic_Pdiesterase"/>
</dbReference>
<dbReference type="Pfam" id="PF13563">
    <property type="entry name" value="2_5_RNA_ligase2"/>
    <property type="match status" value="1"/>
</dbReference>
<organism evidence="1 2">
    <name type="scientific">Arthrobacter horti</name>
    <dbReference type="NCBI Taxonomy" id="3068273"/>
    <lineage>
        <taxon>Bacteria</taxon>
        <taxon>Bacillati</taxon>
        <taxon>Actinomycetota</taxon>
        <taxon>Actinomycetes</taxon>
        <taxon>Micrococcales</taxon>
        <taxon>Micrococcaceae</taxon>
        <taxon>Arthrobacter</taxon>
    </lineage>
</organism>
<keyword evidence="1" id="KW-0436">Ligase</keyword>
<dbReference type="InterPro" id="IPR050580">
    <property type="entry name" value="2H_phosphoesterase_YjcG-like"/>
</dbReference>
<keyword evidence="2" id="KW-1185">Reference proteome</keyword>
<proteinExistence type="predicted"/>
<protein>
    <submittedName>
        <fullName evidence="1">2'-5' RNA ligase family protein</fullName>
    </submittedName>
</protein>
<dbReference type="RefSeq" id="WP_305996497.1">
    <property type="nucleotide sequence ID" value="NZ_JAVALS010000005.1"/>
</dbReference>
<dbReference type="PANTHER" id="PTHR40037">
    <property type="entry name" value="PHOSPHOESTERASE YJCG-RELATED"/>
    <property type="match status" value="1"/>
</dbReference>
<dbReference type="PANTHER" id="PTHR40037:SF1">
    <property type="entry name" value="PHOSPHOESTERASE SAOUHSC_00951-RELATED"/>
    <property type="match status" value="1"/>
</dbReference>
<gene>
    <name evidence="1" type="ORF">Q9R02_09835</name>
</gene>
<evidence type="ECO:0000313" key="1">
    <source>
        <dbReference type="EMBL" id="MDP5227451.1"/>
    </source>
</evidence>
<dbReference type="Gene3D" id="3.90.1140.10">
    <property type="entry name" value="Cyclic phosphodiesterase"/>
    <property type="match status" value="1"/>
</dbReference>
<dbReference type="Proteomes" id="UP001232725">
    <property type="component" value="Unassembled WGS sequence"/>
</dbReference>
<sequence length="194" mass="20721">MSQEANAGTSGAIRGGPPTEDTPLVGVVIGFPENVASELQVWRASFGDPMAPHVPAHITLVTTTPARDWGSALDHVRSVARHSEPFTVTLKGTGSFQPVSPVVFLNVDRGFDSCVRLHEALQDGPLARDLDFPFHPHVTVAHDVGTSSLQDAEQALSSYEATIPVDRIGVYEHVANGFWKLREEVPLGGAPAGR</sequence>